<sequence>MDLIAIEGRVAADRLAARDRTPEAELQLATTLCELASAYLATQTDGSVRNRVAGALEPAQEAVMIRLRWFTSGHVSAVFANQVQDTLRLLEQAARAIGHRELATATIRDACNAYTRVAHEYPNVAGVCADGLSKCGVWLCRPDPGAAVVATDEAVRIRATLFEADPEQSRKYLATLNTLLRTLMVGRQRKQAVAMYRERYTALTTAAMASQLRNLKIEEIGFTTKTQAALRKLECRTLERAGYLTQQQILYQSAGDLATIEEINWQLALVGLKPLVAGAMPDQPAKPVEIGSSFGALSVLCSAPDALEQVRDAIVAAFTGAGAEPVDINTAYGVDKAHWGTRDPQLNATTELGEDIVLVERMSGSWIAVKSLKWELTPVAKNPLALALSQQWPVMSVTSTENLAYELCWYEQGSATQYAALGRPAEPVALDTPLAPLDFGKLADYGADYASETQIRSAFGNATMFAKLTELPASGIRQAAEAQPLAGYGERVLCFRVAGAKRAATAGSGNRSRAIPE</sequence>
<gene>
    <name evidence="1" type="ORF">ABZ510_21655</name>
</gene>
<evidence type="ECO:0000313" key="1">
    <source>
        <dbReference type="EMBL" id="MEU1954458.1"/>
    </source>
</evidence>
<name>A0ABV2WU84_9NOCA</name>
<protein>
    <submittedName>
        <fullName evidence="1">Uncharacterized protein</fullName>
    </submittedName>
</protein>
<organism evidence="1 2">
    <name type="scientific">Nocardia rhamnosiphila</name>
    <dbReference type="NCBI Taxonomy" id="426716"/>
    <lineage>
        <taxon>Bacteria</taxon>
        <taxon>Bacillati</taxon>
        <taxon>Actinomycetota</taxon>
        <taxon>Actinomycetes</taxon>
        <taxon>Mycobacteriales</taxon>
        <taxon>Nocardiaceae</taxon>
        <taxon>Nocardia</taxon>
    </lineage>
</organism>
<evidence type="ECO:0000313" key="2">
    <source>
        <dbReference type="Proteomes" id="UP001550628"/>
    </source>
</evidence>
<accession>A0ABV2WU84</accession>
<proteinExistence type="predicted"/>
<comment type="caution">
    <text evidence="1">The sequence shown here is derived from an EMBL/GenBank/DDBJ whole genome shotgun (WGS) entry which is preliminary data.</text>
</comment>
<dbReference type="EMBL" id="JBEYBF010000015">
    <property type="protein sequence ID" value="MEU1954458.1"/>
    <property type="molecule type" value="Genomic_DNA"/>
</dbReference>
<keyword evidence="2" id="KW-1185">Reference proteome</keyword>
<dbReference type="RefSeq" id="WP_051715484.1">
    <property type="nucleotide sequence ID" value="NZ_JBEXYG010000012.1"/>
</dbReference>
<reference evidence="1 2" key="1">
    <citation type="submission" date="2024-06" db="EMBL/GenBank/DDBJ databases">
        <title>The Natural Products Discovery Center: Release of the First 8490 Sequenced Strains for Exploring Actinobacteria Biosynthetic Diversity.</title>
        <authorList>
            <person name="Kalkreuter E."/>
            <person name="Kautsar S.A."/>
            <person name="Yang D."/>
            <person name="Bader C.D."/>
            <person name="Teijaro C.N."/>
            <person name="Fluegel L."/>
            <person name="Davis C.M."/>
            <person name="Simpson J.R."/>
            <person name="Lauterbach L."/>
            <person name="Steele A.D."/>
            <person name="Gui C."/>
            <person name="Meng S."/>
            <person name="Li G."/>
            <person name="Viehrig K."/>
            <person name="Ye F."/>
            <person name="Su P."/>
            <person name="Kiefer A.F."/>
            <person name="Nichols A."/>
            <person name="Cepeda A.J."/>
            <person name="Yan W."/>
            <person name="Fan B."/>
            <person name="Jiang Y."/>
            <person name="Adhikari A."/>
            <person name="Zheng C.-J."/>
            <person name="Schuster L."/>
            <person name="Cowan T.M."/>
            <person name="Smanski M.J."/>
            <person name="Chevrette M.G."/>
            <person name="De Carvalho L.P.S."/>
            <person name="Shen B."/>
        </authorList>
    </citation>
    <scope>NUCLEOTIDE SEQUENCE [LARGE SCALE GENOMIC DNA]</scope>
    <source>
        <strain evidence="1 2">NPDC019708</strain>
    </source>
</reference>
<dbReference type="Proteomes" id="UP001550628">
    <property type="component" value="Unassembled WGS sequence"/>
</dbReference>
<dbReference type="GeneID" id="96247376"/>